<proteinExistence type="predicted"/>
<dbReference type="EMBL" id="JAGPXC010000001">
    <property type="protein sequence ID" value="KAH6661178.1"/>
    <property type="molecule type" value="Genomic_DNA"/>
</dbReference>
<dbReference type="RefSeq" id="XP_045965309.1">
    <property type="nucleotide sequence ID" value="XM_046109428.1"/>
</dbReference>
<dbReference type="AlphaFoldDB" id="A0A9P8UZT3"/>
<keyword evidence="2" id="KW-1185">Reference proteome</keyword>
<organism evidence="1 2">
    <name type="scientific">Truncatella angustata</name>
    <dbReference type="NCBI Taxonomy" id="152316"/>
    <lineage>
        <taxon>Eukaryota</taxon>
        <taxon>Fungi</taxon>
        <taxon>Dikarya</taxon>
        <taxon>Ascomycota</taxon>
        <taxon>Pezizomycotina</taxon>
        <taxon>Sordariomycetes</taxon>
        <taxon>Xylariomycetidae</taxon>
        <taxon>Amphisphaeriales</taxon>
        <taxon>Sporocadaceae</taxon>
        <taxon>Truncatella</taxon>
    </lineage>
</organism>
<evidence type="ECO:0000313" key="1">
    <source>
        <dbReference type="EMBL" id="KAH6661178.1"/>
    </source>
</evidence>
<dbReference type="GeneID" id="70138319"/>
<reference evidence="1" key="1">
    <citation type="journal article" date="2021" name="Nat. Commun.">
        <title>Genetic determinants of endophytism in the Arabidopsis root mycobiome.</title>
        <authorList>
            <person name="Mesny F."/>
            <person name="Miyauchi S."/>
            <person name="Thiergart T."/>
            <person name="Pickel B."/>
            <person name="Atanasova L."/>
            <person name="Karlsson M."/>
            <person name="Huettel B."/>
            <person name="Barry K.W."/>
            <person name="Haridas S."/>
            <person name="Chen C."/>
            <person name="Bauer D."/>
            <person name="Andreopoulos W."/>
            <person name="Pangilinan J."/>
            <person name="LaButti K."/>
            <person name="Riley R."/>
            <person name="Lipzen A."/>
            <person name="Clum A."/>
            <person name="Drula E."/>
            <person name="Henrissat B."/>
            <person name="Kohler A."/>
            <person name="Grigoriev I.V."/>
            <person name="Martin F.M."/>
            <person name="Hacquard S."/>
        </authorList>
    </citation>
    <scope>NUCLEOTIDE SEQUENCE</scope>
    <source>
        <strain evidence="1">MPI-SDFR-AT-0073</strain>
    </source>
</reference>
<dbReference type="Proteomes" id="UP000758603">
    <property type="component" value="Unassembled WGS sequence"/>
</dbReference>
<evidence type="ECO:0000313" key="2">
    <source>
        <dbReference type="Proteomes" id="UP000758603"/>
    </source>
</evidence>
<protein>
    <submittedName>
        <fullName evidence="1">Uncharacterized protein</fullName>
    </submittedName>
</protein>
<comment type="caution">
    <text evidence="1">The sequence shown here is derived from an EMBL/GenBank/DDBJ whole genome shotgun (WGS) entry which is preliminary data.</text>
</comment>
<accession>A0A9P8UZT3</accession>
<sequence>MICSMNTKYSPSDSLPKRSALKNVQVITRTDHKEIKIPSAPYAREAPSNTGHTSHTKVAMFCRGLCFFNMRSPKC</sequence>
<name>A0A9P8UZT3_9PEZI</name>
<gene>
    <name evidence="1" type="ORF">BKA67DRAFT_77582</name>
</gene>